<dbReference type="SUPFAM" id="SSF47928">
    <property type="entry name" value="N-terminal domain of the delta subunit of the F1F0-ATP synthase"/>
    <property type="match status" value="1"/>
</dbReference>
<keyword evidence="2 8" id="KW-0813">Transport</keyword>
<comment type="similarity">
    <text evidence="8">Belongs to the ATPase delta chain family.</text>
</comment>
<evidence type="ECO:0000256" key="5">
    <source>
        <dbReference type="ARBA" id="ARBA00023136"/>
    </source>
</evidence>
<dbReference type="InterPro" id="IPR000711">
    <property type="entry name" value="ATPase_OSCP/dsu"/>
</dbReference>
<dbReference type="GO" id="GO:0046933">
    <property type="term" value="F:proton-transporting ATP synthase activity, rotational mechanism"/>
    <property type="evidence" value="ECO:0007669"/>
    <property type="project" value="UniProtKB-UniRule"/>
</dbReference>
<evidence type="ECO:0000256" key="7">
    <source>
        <dbReference type="ARBA" id="ARBA00023310"/>
    </source>
</evidence>
<dbReference type="NCBIfam" id="TIGR01145">
    <property type="entry name" value="ATP_synt_delta"/>
    <property type="match status" value="1"/>
</dbReference>
<dbReference type="Pfam" id="PF00213">
    <property type="entry name" value="OSCP"/>
    <property type="match status" value="1"/>
</dbReference>
<comment type="subcellular location">
    <subcellularLocation>
        <location evidence="8">Cell membrane</location>
        <topology evidence="8">Peripheral membrane protein</topology>
    </subcellularLocation>
    <subcellularLocation>
        <location evidence="1">Membrane</location>
    </subcellularLocation>
</comment>
<dbReference type="AlphaFoldDB" id="A0A916QIC1"/>
<keyword evidence="4 8" id="KW-0406">Ion transport</keyword>
<name>A0A916QIC1_9BACL</name>
<keyword evidence="8" id="KW-1003">Cell membrane</keyword>
<dbReference type="NCBIfam" id="NF004403">
    <property type="entry name" value="PRK05758.2-4"/>
    <property type="match status" value="1"/>
</dbReference>
<dbReference type="EMBL" id="BMAQ01000043">
    <property type="protein sequence ID" value="GFR39384.1"/>
    <property type="molecule type" value="Genomic_DNA"/>
</dbReference>
<dbReference type="Gene3D" id="1.10.520.20">
    <property type="entry name" value="N-terminal domain of the delta subunit of the F1F0-ATP synthase"/>
    <property type="match status" value="1"/>
</dbReference>
<accession>A0A916QIC1</accession>
<evidence type="ECO:0000256" key="1">
    <source>
        <dbReference type="ARBA" id="ARBA00004370"/>
    </source>
</evidence>
<comment type="function">
    <text evidence="8">F(1)F(0) ATP synthase produces ATP from ADP in the presence of a proton or sodium gradient. F-type ATPases consist of two structural domains, F(1) containing the extramembraneous catalytic core and F(0) containing the membrane proton channel, linked together by a central stalk and a peripheral stalk. During catalysis, ATP synthesis in the catalytic domain of F(1) is coupled via a rotary mechanism of the central stalk subunits to proton translocation.</text>
</comment>
<keyword evidence="10" id="KW-1185">Reference proteome</keyword>
<protein>
    <recommendedName>
        <fullName evidence="8">ATP synthase subunit delta</fullName>
    </recommendedName>
    <alternativeName>
        <fullName evidence="8">ATP synthase F(1) sector subunit delta</fullName>
    </alternativeName>
    <alternativeName>
        <fullName evidence="8">F-type ATPase subunit delta</fullName>
        <shortName evidence="8">F-ATPase subunit delta</shortName>
    </alternativeName>
</protein>
<evidence type="ECO:0000256" key="8">
    <source>
        <dbReference type="HAMAP-Rule" id="MF_01416"/>
    </source>
</evidence>
<evidence type="ECO:0000256" key="2">
    <source>
        <dbReference type="ARBA" id="ARBA00022448"/>
    </source>
</evidence>
<evidence type="ECO:0000313" key="10">
    <source>
        <dbReference type="Proteomes" id="UP000654993"/>
    </source>
</evidence>
<dbReference type="GO" id="GO:0005886">
    <property type="term" value="C:plasma membrane"/>
    <property type="evidence" value="ECO:0007669"/>
    <property type="project" value="UniProtKB-SubCell"/>
</dbReference>
<dbReference type="HAMAP" id="MF_01416">
    <property type="entry name" value="ATP_synth_delta_bact"/>
    <property type="match status" value="1"/>
</dbReference>
<reference evidence="9" key="2">
    <citation type="journal article" date="2021" name="Data Brief">
        <title>Draft genome sequence data of the facultative, thermophilic, xylanolytic bacterium Paenibacillus sp. strain DA-C8.</title>
        <authorList>
            <person name="Chhe C."/>
            <person name="Uke A."/>
            <person name="Baramee S."/>
            <person name="Ungkulpasvich U."/>
            <person name="Tachaapaikoon C."/>
            <person name="Pason P."/>
            <person name="Waeonukul R."/>
            <person name="Ratanakhanokchai K."/>
            <person name="Kosugi A."/>
        </authorList>
    </citation>
    <scope>NUCLEOTIDE SEQUENCE</scope>
    <source>
        <strain evidence="9">DA-C8</strain>
    </source>
</reference>
<evidence type="ECO:0000256" key="4">
    <source>
        <dbReference type="ARBA" id="ARBA00023065"/>
    </source>
</evidence>
<evidence type="ECO:0000313" key="9">
    <source>
        <dbReference type="EMBL" id="GFR39384.1"/>
    </source>
</evidence>
<sequence>MSDLILAKRYAKALYSSAEEANAAEQIGEQLKAVVDLFAQAQEQDPMVRSFLSHPSVTNEAKMDVIKQVFGDSLSELLYNTLGLLIERGRWSLLPALYQAYEEIADEKAGRARALVYSAYELSKADSQAIAAQFSKITGKQILVQNIVDRSLIGGIRVRIGDRLYDGSIAGKLEQLRKQLKQNA</sequence>
<dbReference type="RefSeq" id="WP_200967578.1">
    <property type="nucleotide sequence ID" value="NZ_BMAQ01000043.1"/>
</dbReference>
<keyword evidence="7 8" id="KW-0066">ATP synthesis</keyword>
<dbReference type="PRINTS" id="PR00125">
    <property type="entry name" value="ATPASEDELTA"/>
</dbReference>
<proteinExistence type="inferred from homology"/>
<dbReference type="Proteomes" id="UP000654993">
    <property type="component" value="Unassembled WGS sequence"/>
</dbReference>
<keyword evidence="5 8" id="KW-0472">Membrane</keyword>
<reference evidence="9" key="1">
    <citation type="submission" date="2020-08" db="EMBL/GenBank/DDBJ databases">
        <authorList>
            <person name="Uke A."/>
            <person name="Chhe C."/>
            <person name="Baramee S."/>
            <person name="Kosugi A."/>
        </authorList>
    </citation>
    <scope>NUCLEOTIDE SEQUENCE</scope>
    <source>
        <strain evidence="9">DA-C8</strain>
    </source>
</reference>
<organism evidence="9 10">
    <name type="scientific">Insulibacter thermoxylanivorax</name>
    <dbReference type="NCBI Taxonomy" id="2749268"/>
    <lineage>
        <taxon>Bacteria</taxon>
        <taxon>Bacillati</taxon>
        <taxon>Bacillota</taxon>
        <taxon>Bacilli</taxon>
        <taxon>Bacillales</taxon>
        <taxon>Paenibacillaceae</taxon>
        <taxon>Insulibacter</taxon>
    </lineage>
</organism>
<keyword evidence="6 8" id="KW-0139">CF(1)</keyword>
<dbReference type="NCBIfam" id="NF004402">
    <property type="entry name" value="PRK05758.2-2"/>
    <property type="match status" value="1"/>
</dbReference>
<keyword evidence="3 8" id="KW-0375">Hydrogen ion transport</keyword>
<dbReference type="InterPro" id="IPR020781">
    <property type="entry name" value="ATPase_OSCP/d_CS"/>
</dbReference>
<evidence type="ECO:0000256" key="6">
    <source>
        <dbReference type="ARBA" id="ARBA00023196"/>
    </source>
</evidence>
<dbReference type="PROSITE" id="PS00389">
    <property type="entry name" value="ATPASE_DELTA"/>
    <property type="match status" value="1"/>
</dbReference>
<gene>
    <name evidence="8 9" type="primary">atpH</name>
    <name evidence="9" type="ORF">PRECH8_26800</name>
</gene>
<comment type="caution">
    <text evidence="9">The sequence shown here is derived from an EMBL/GenBank/DDBJ whole genome shotgun (WGS) entry which is preliminary data.</text>
</comment>
<dbReference type="PANTHER" id="PTHR11910">
    <property type="entry name" value="ATP SYNTHASE DELTA CHAIN"/>
    <property type="match status" value="1"/>
</dbReference>
<evidence type="ECO:0000256" key="3">
    <source>
        <dbReference type="ARBA" id="ARBA00022781"/>
    </source>
</evidence>
<comment type="function">
    <text evidence="8">This protein is part of the stalk that links CF(0) to CF(1). It either transmits conformational changes from CF(0) to CF(1) or is implicated in proton conduction.</text>
</comment>
<dbReference type="InterPro" id="IPR026015">
    <property type="entry name" value="ATP_synth_OSCP/delta_N_sf"/>
</dbReference>
<dbReference type="GO" id="GO:0045259">
    <property type="term" value="C:proton-transporting ATP synthase complex"/>
    <property type="evidence" value="ECO:0007669"/>
    <property type="project" value="UniProtKB-KW"/>
</dbReference>